<evidence type="ECO:0000256" key="1">
    <source>
        <dbReference type="ARBA" id="ARBA00009865"/>
    </source>
</evidence>
<name>A0A848M7Z7_PAELE</name>
<dbReference type="InterPro" id="IPR023296">
    <property type="entry name" value="Glyco_hydro_beta-prop_sf"/>
</dbReference>
<protein>
    <submittedName>
        <fullName evidence="9">Family 43 glycosylhydrolase</fullName>
    </submittedName>
</protein>
<evidence type="ECO:0000256" key="5">
    <source>
        <dbReference type="ARBA" id="ARBA00023295"/>
    </source>
</evidence>
<reference evidence="9 10" key="1">
    <citation type="submission" date="2020-04" db="EMBL/GenBank/DDBJ databases">
        <title>Paenibacillus algicola sp. nov., a novel marine bacterium producing alginate lyase.</title>
        <authorList>
            <person name="Huang H."/>
        </authorList>
    </citation>
    <scope>NUCLEOTIDE SEQUENCE [LARGE SCALE GENOMIC DNA]</scope>
    <source>
        <strain evidence="9 10">L7-75</strain>
    </source>
</reference>
<organism evidence="9 10">
    <name type="scientific">Paenibacillus lemnae</name>
    <dbReference type="NCBI Taxonomy" id="1330551"/>
    <lineage>
        <taxon>Bacteria</taxon>
        <taxon>Bacillati</taxon>
        <taxon>Bacillota</taxon>
        <taxon>Bacilli</taxon>
        <taxon>Bacillales</taxon>
        <taxon>Paenibacillaceae</taxon>
        <taxon>Paenibacillus</taxon>
    </lineage>
</organism>
<keyword evidence="3 8" id="KW-0378">Hydrolase</keyword>
<keyword evidence="5 8" id="KW-0326">Glycosidase</keyword>
<dbReference type="GO" id="GO:0045493">
    <property type="term" value="P:xylan catabolic process"/>
    <property type="evidence" value="ECO:0007669"/>
    <property type="project" value="UniProtKB-KW"/>
</dbReference>
<evidence type="ECO:0000256" key="3">
    <source>
        <dbReference type="ARBA" id="ARBA00022801"/>
    </source>
</evidence>
<dbReference type="PANTHER" id="PTHR43772:SF2">
    <property type="entry name" value="PUTATIVE (AFU_ORTHOLOGUE AFUA_2G04480)-RELATED"/>
    <property type="match status" value="1"/>
</dbReference>
<dbReference type="EMBL" id="JABBPN010000017">
    <property type="protein sequence ID" value="NMO97328.1"/>
    <property type="molecule type" value="Genomic_DNA"/>
</dbReference>
<evidence type="ECO:0000256" key="6">
    <source>
        <dbReference type="PIRSR" id="PIRSR606710-1"/>
    </source>
</evidence>
<dbReference type="PANTHER" id="PTHR43772">
    <property type="entry name" value="ENDO-1,4-BETA-XYLANASE"/>
    <property type="match status" value="1"/>
</dbReference>
<dbReference type="Pfam" id="PF04616">
    <property type="entry name" value="Glyco_hydro_43"/>
    <property type="match status" value="1"/>
</dbReference>
<keyword evidence="10" id="KW-1185">Reference proteome</keyword>
<accession>A0A848M7Z7</accession>
<gene>
    <name evidence="9" type="ORF">HII30_16300</name>
</gene>
<dbReference type="GO" id="GO:0004553">
    <property type="term" value="F:hydrolase activity, hydrolyzing O-glycosyl compounds"/>
    <property type="evidence" value="ECO:0007669"/>
    <property type="project" value="InterPro"/>
</dbReference>
<feature type="active site" description="Proton donor" evidence="6">
    <location>
        <position position="185"/>
    </location>
</feature>
<evidence type="ECO:0000256" key="4">
    <source>
        <dbReference type="ARBA" id="ARBA00023277"/>
    </source>
</evidence>
<dbReference type="SUPFAM" id="SSF75005">
    <property type="entry name" value="Arabinanase/levansucrase/invertase"/>
    <property type="match status" value="1"/>
</dbReference>
<keyword evidence="2" id="KW-0858">Xylan degradation</keyword>
<proteinExistence type="inferred from homology"/>
<evidence type="ECO:0000256" key="2">
    <source>
        <dbReference type="ARBA" id="ARBA00022651"/>
    </source>
</evidence>
<dbReference type="RefSeq" id="WP_169506113.1">
    <property type="nucleotide sequence ID" value="NZ_JABBPN010000017.1"/>
</dbReference>
<evidence type="ECO:0000256" key="8">
    <source>
        <dbReference type="RuleBase" id="RU361187"/>
    </source>
</evidence>
<dbReference type="InterPro" id="IPR052176">
    <property type="entry name" value="Glycosyl_Hydrlase_43_Enz"/>
</dbReference>
<sequence>MEYNQPTLSGAWADPFLLKDGEDYYLYPTKDSVGWVYDKFHVFHSKDLMHWDGPYLALDLADVSWASQSAWAPGINKYNGKYYMYFSAETQIGVAVADSPLGPFRDMLGRPLITKDEYNCQSIDADLFVDEDNQPYLLWGQGKCWIAPLNEDMVTFKREPVLLSKPLYTARGKDPDVFDHGVYNEGPHLQKVDGRYLLTWSNYDTRDPRYQICYGVSDHVYGPYEAPEDNRVTRPSKQFYGTGHASMARYGEGWVLCYHRLIDPKDSKLRETCISVIEFQDGRPVVNVDTTLAPVD</sequence>
<dbReference type="Proteomes" id="UP000565468">
    <property type="component" value="Unassembled WGS sequence"/>
</dbReference>
<dbReference type="AlphaFoldDB" id="A0A848M7Z7"/>
<evidence type="ECO:0000313" key="10">
    <source>
        <dbReference type="Proteomes" id="UP000565468"/>
    </source>
</evidence>
<dbReference type="InterPro" id="IPR006710">
    <property type="entry name" value="Glyco_hydro_43"/>
</dbReference>
<evidence type="ECO:0000313" key="9">
    <source>
        <dbReference type="EMBL" id="NMO97328.1"/>
    </source>
</evidence>
<comment type="caution">
    <text evidence="9">The sequence shown here is derived from an EMBL/GenBank/DDBJ whole genome shotgun (WGS) entry which is preliminary data.</text>
</comment>
<keyword evidence="4" id="KW-0119">Carbohydrate metabolism</keyword>
<keyword evidence="2" id="KW-0624">Polysaccharide degradation</keyword>
<comment type="similarity">
    <text evidence="1 8">Belongs to the glycosyl hydrolase 43 family.</text>
</comment>
<feature type="site" description="Important for catalytic activity, responsible for pKa modulation of the active site Glu and correct orientation of both the proton donor and substrate" evidence="7">
    <location>
        <position position="124"/>
    </location>
</feature>
<evidence type="ECO:0000256" key="7">
    <source>
        <dbReference type="PIRSR" id="PIRSR606710-2"/>
    </source>
</evidence>
<feature type="active site" description="Proton acceptor" evidence="6">
    <location>
        <position position="14"/>
    </location>
</feature>
<dbReference type="Gene3D" id="2.115.10.20">
    <property type="entry name" value="Glycosyl hydrolase domain, family 43"/>
    <property type="match status" value="1"/>
</dbReference>